<dbReference type="Pfam" id="PF13098">
    <property type="entry name" value="Thioredoxin_2"/>
    <property type="match status" value="1"/>
</dbReference>
<feature type="compositionally biased region" description="Basic and acidic residues" evidence="2">
    <location>
        <begin position="192"/>
        <end position="207"/>
    </location>
</feature>
<evidence type="ECO:0000313" key="5">
    <source>
        <dbReference type="Proteomes" id="UP000180246"/>
    </source>
</evidence>
<reference evidence="4 5" key="1">
    <citation type="submission" date="2014-10" db="EMBL/GenBank/DDBJ databases">
        <authorList>
            <person name="Seo M.-J."/>
            <person name="Seok Y.J."/>
            <person name="Cha I.-T."/>
        </authorList>
    </citation>
    <scope>NUCLEOTIDE SEQUENCE [LARGE SCALE GENOMIC DNA]</scope>
    <source>
        <strain evidence="4 5">NEU</strain>
    </source>
</reference>
<dbReference type="GO" id="GO:0042597">
    <property type="term" value="C:periplasmic space"/>
    <property type="evidence" value="ECO:0007669"/>
    <property type="project" value="UniProtKB-SubCell"/>
</dbReference>
<evidence type="ECO:0000256" key="1">
    <source>
        <dbReference type="RuleBase" id="RU364038"/>
    </source>
</evidence>
<comment type="similarity">
    <text evidence="1">Belongs to the thioredoxin family. DsbC subfamily.</text>
</comment>
<gene>
    <name evidence="4" type="ORF">LO55_4047</name>
</gene>
<evidence type="ECO:0000259" key="3">
    <source>
        <dbReference type="Pfam" id="PF13098"/>
    </source>
</evidence>
<dbReference type="Proteomes" id="UP000180246">
    <property type="component" value="Unassembled WGS sequence"/>
</dbReference>
<keyword evidence="1" id="KW-0676">Redox-active center</keyword>
<protein>
    <recommendedName>
        <fullName evidence="1">Thiol:disulfide interchange protein</fullName>
    </recommendedName>
</protein>
<keyword evidence="1" id="KW-0574">Periplasm</keyword>
<comment type="caution">
    <text evidence="4">The sequence shown here is derived from an EMBL/GenBank/DDBJ whole genome shotgun (WGS) entry which is preliminary data.</text>
</comment>
<dbReference type="Gene3D" id="3.10.450.70">
    <property type="entry name" value="Disulphide bond isomerase, DsbC/G, N-terminal"/>
    <property type="match status" value="1"/>
</dbReference>
<dbReference type="InterPro" id="IPR051470">
    <property type="entry name" value="Thiol:disulfide_interchange"/>
</dbReference>
<feature type="domain" description="Thioredoxin-like fold" evidence="3">
    <location>
        <begin position="124"/>
        <end position="243"/>
    </location>
</feature>
<dbReference type="PANTHER" id="PTHR35272">
    <property type="entry name" value="THIOL:DISULFIDE INTERCHANGE PROTEIN DSBC-RELATED"/>
    <property type="match status" value="1"/>
</dbReference>
<dbReference type="Gene3D" id="3.40.30.10">
    <property type="entry name" value="Glutaredoxin"/>
    <property type="match status" value="1"/>
</dbReference>
<organism evidence="4 5">
    <name type="scientific">Massilia timonae</name>
    <dbReference type="NCBI Taxonomy" id="47229"/>
    <lineage>
        <taxon>Bacteria</taxon>
        <taxon>Pseudomonadati</taxon>
        <taxon>Pseudomonadota</taxon>
        <taxon>Betaproteobacteria</taxon>
        <taxon>Burkholderiales</taxon>
        <taxon>Oxalobacteraceae</taxon>
        <taxon>Telluria group</taxon>
        <taxon>Massilia</taxon>
    </lineage>
</organism>
<dbReference type="InterPro" id="IPR009094">
    <property type="entry name" value="DiS-bond_isomerase_DsbC/G_N_sf"/>
</dbReference>
<dbReference type="RefSeq" id="WP_083415448.1">
    <property type="nucleotide sequence ID" value="NZ_JRYB01000001.1"/>
</dbReference>
<dbReference type="PANTHER" id="PTHR35272:SF4">
    <property type="entry name" value="THIOL:DISULFIDE INTERCHANGE PROTEIN DSBG"/>
    <property type="match status" value="1"/>
</dbReference>
<dbReference type="NCBIfam" id="NF008657">
    <property type="entry name" value="PRK11657.1"/>
    <property type="match status" value="1"/>
</dbReference>
<feature type="signal peptide" evidence="1">
    <location>
        <begin position="1"/>
        <end position="27"/>
    </location>
</feature>
<comment type="subcellular location">
    <subcellularLocation>
        <location evidence="1">Periplasm</location>
    </subcellularLocation>
</comment>
<feature type="chain" id="PRO_5011812424" description="Thiol:disulfide interchange protein" evidence="1">
    <location>
        <begin position="28"/>
        <end position="275"/>
    </location>
</feature>
<name>A0A1S2N6L4_9BURK</name>
<dbReference type="CDD" id="cd03020">
    <property type="entry name" value="DsbA_DsbC_DsbG"/>
    <property type="match status" value="1"/>
</dbReference>
<dbReference type="EMBL" id="JRYB01000001">
    <property type="protein sequence ID" value="OIJ40460.1"/>
    <property type="molecule type" value="Genomic_DNA"/>
</dbReference>
<proteinExistence type="inferred from homology"/>
<dbReference type="InterPro" id="IPR033954">
    <property type="entry name" value="DiS-bond_Isoase_DsbC/G"/>
</dbReference>
<dbReference type="SUPFAM" id="SSF54423">
    <property type="entry name" value="DsbC/DsbG N-terminal domain-like"/>
    <property type="match status" value="1"/>
</dbReference>
<evidence type="ECO:0000313" key="4">
    <source>
        <dbReference type="EMBL" id="OIJ40460.1"/>
    </source>
</evidence>
<keyword evidence="1" id="KW-0732">Signal</keyword>
<dbReference type="InterPro" id="IPR036249">
    <property type="entry name" value="Thioredoxin-like_sf"/>
</dbReference>
<feature type="region of interest" description="Disordered" evidence="2">
    <location>
        <begin position="192"/>
        <end position="211"/>
    </location>
</feature>
<dbReference type="InterPro" id="IPR012336">
    <property type="entry name" value="Thioredoxin-like_fold"/>
</dbReference>
<comment type="function">
    <text evidence="1">Required for disulfide bond formation in some periplasmic proteins. Acts by transferring its disulfide bond to other proteins and is reduced in the process.</text>
</comment>
<dbReference type="AlphaFoldDB" id="A0A1S2N6L4"/>
<accession>A0A1S2N6L4</accession>
<dbReference type="SUPFAM" id="SSF52833">
    <property type="entry name" value="Thioredoxin-like"/>
    <property type="match status" value="1"/>
</dbReference>
<sequence length="275" mass="29456">MQAYKLALPATVMAALAVAFLNTGALAAQQTPPALERAVDAGVKVVKQFPAGSGLTGWVLSQGARYSLVYTTADGKTLVAGALIDERGQNLSAQHEDMYIPKPDFSAAFAQLEKSAFIAEGSIKHPKSVIYAFVDPNCPYCHFMWRAVQPYEAAGLQVRWIPVATLGPTSMPKAIEVLAAPDKTAAFRRMEENHGKPWKPDAGKTEQSHPSVAASIRRNGELMDGFGIAGTPGVVWRDKQGKVQVKSGMPRLSELPSITGLPEQAVTDPALAKFK</sequence>
<evidence type="ECO:0000256" key="2">
    <source>
        <dbReference type="SAM" id="MobiDB-lite"/>
    </source>
</evidence>